<name>A0ACC2L146_PERAE</name>
<keyword evidence="2" id="KW-1185">Reference proteome</keyword>
<gene>
    <name evidence="1" type="ORF">MRB53_020558</name>
</gene>
<organism evidence="1 2">
    <name type="scientific">Persea americana</name>
    <name type="common">Avocado</name>
    <dbReference type="NCBI Taxonomy" id="3435"/>
    <lineage>
        <taxon>Eukaryota</taxon>
        <taxon>Viridiplantae</taxon>
        <taxon>Streptophyta</taxon>
        <taxon>Embryophyta</taxon>
        <taxon>Tracheophyta</taxon>
        <taxon>Spermatophyta</taxon>
        <taxon>Magnoliopsida</taxon>
        <taxon>Magnoliidae</taxon>
        <taxon>Laurales</taxon>
        <taxon>Lauraceae</taxon>
        <taxon>Persea</taxon>
    </lineage>
</organism>
<dbReference type="EMBL" id="CM056814">
    <property type="protein sequence ID" value="KAJ8627251.1"/>
    <property type="molecule type" value="Genomic_DNA"/>
</dbReference>
<accession>A0ACC2L146</accession>
<evidence type="ECO:0000313" key="2">
    <source>
        <dbReference type="Proteomes" id="UP001234297"/>
    </source>
</evidence>
<dbReference type="Proteomes" id="UP001234297">
    <property type="component" value="Chromosome 6"/>
</dbReference>
<sequence>MLPHNNLSIHPNTVQRPSILGPIPHVTSFSSIASKFFIQNLCSVSNATALVHAKFGTTHGPNATAHKADNNHTSSSPLMQNESAPGQPAKPPTNAHVPDPHRQQVRTTTLPAQQPTQLPTCALDTVPPHAAAEPSIAIGPPAPGLSDSQVQTMGSIEDPTS</sequence>
<protein>
    <submittedName>
        <fullName evidence="1">Uncharacterized protein</fullName>
    </submittedName>
</protein>
<evidence type="ECO:0000313" key="1">
    <source>
        <dbReference type="EMBL" id="KAJ8627251.1"/>
    </source>
</evidence>
<comment type="caution">
    <text evidence="1">The sequence shown here is derived from an EMBL/GenBank/DDBJ whole genome shotgun (WGS) entry which is preliminary data.</text>
</comment>
<reference evidence="1 2" key="1">
    <citation type="journal article" date="2022" name="Hortic Res">
        <title>A haplotype resolved chromosomal level avocado genome allows analysis of novel avocado genes.</title>
        <authorList>
            <person name="Nath O."/>
            <person name="Fletcher S.J."/>
            <person name="Hayward A."/>
            <person name="Shaw L.M."/>
            <person name="Masouleh A.K."/>
            <person name="Furtado A."/>
            <person name="Henry R.J."/>
            <person name="Mitter N."/>
        </authorList>
    </citation>
    <scope>NUCLEOTIDE SEQUENCE [LARGE SCALE GENOMIC DNA]</scope>
    <source>
        <strain evidence="2">cv. Hass</strain>
    </source>
</reference>
<proteinExistence type="predicted"/>